<organism evidence="8 9">
    <name type="scientific">Pseudochrobactrum kiredjianiae</name>
    <dbReference type="NCBI Taxonomy" id="386305"/>
    <lineage>
        <taxon>Bacteria</taxon>
        <taxon>Pseudomonadati</taxon>
        <taxon>Pseudomonadota</taxon>
        <taxon>Alphaproteobacteria</taxon>
        <taxon>Hyphomicrobiales</taxon>
        <taxon>Brucellaceae</taxon>
        <taxon>Pseudochrobactrum</taxon>
    </lineage>
</organism>
<dbReference type="PROSITE" id="PS50850">
    <property type="entry name" value="MFS"/>
    <property type="match status" value="1"/>
</dbReference>
<evidence type="ECO:0000256" key="1">
    <source>
        <dbReference type="ARBA" id="ARBA00004651"/>
    </source>
</evidence>
<evidence type="ECO:0000256" key="4">
    <source>
        <dbReference type="ARBA" id="ARBA00022989"/>
    </source>
</evidence>
<dbReference type="Proteomes" id="UP001597263">
    <property type="component" value="Unassembled WGS sequence"/>
</dbReference>
<feature type="transmembrane region" description="Helical" evidence="6">
    <location>
        <begin position="384"/>
        <end position="406"/>
    </location>
</feature>
<dbReference type="PANTHER" id="PTHR43124">
    <property type="entry name" value="PURINE EFFLUX PUMP PBUE"/>
    <property type="match status" value="1"/>
</dbReference>
<reference evidence="9" key="1">
    <citation type="journal article" date="2019" name="Int. J. Syst. Evol. Microbiol.">
        <title>The Global Catalogue of Microorganisms (GCM) 10K type strain sequencing project: providing services to taxonomists for standard genome sequencing and annotation.</title>
        <authorList>
            <consortium name="The Broad Institute Genomics Platform"/>
            <consortium name="The Broad Institute Genome Sequencing Center for Infectious Disease"/>
            <person name="Wu L."/>
            <person name="Ma J."/>
        </authorList>
    </citation>
    <scope>NUCLEOTIDE SEQUENCE [LARGE SCALE GENOMIC DNA]</scope>
    <source>
        <strain evidence="9">CCUG 49584</strain>
    </source>
</reference>
<dbReference type="Gene3D" id="1.20.1250.20">
    <property type="entry name" value="MFS general substrate transporter like domains"/>
    <property type="match status" value="2"/>
</dbReference>
<feature type="transmembrane region" description="Helical" evidence="6">
    <location>
        <begin position="71"/>
        <end position="96"/>
    </location>
</feature>
<feature type="transmembrane region" description="Helical" evidence="6">
    <location>
        <begin position="270"/>
        <end position="289"/>
    </location>
</feature>
<comment type="subcellular location">
    <subcellularLocation>
        <location evidence="1">Cell membrane</location>
        <topology evidence="1">Multi-pass membrane protein</topology>
    </subcellularLocation>
</comment>
<feature type="transmembrane region" description="Helical" evidence="6">
    <location>
        <begin position="38"/>
        <end position="59"/>
    </location>
</feature>
<gene>
    <name evidence="8" type="ORF">ACFQ35_03160</name>
</gene>
<evidence type="ECO:0000313" key="9">
    <source>
        <dbReference type="Proteomes" id="UP001597263"/>
    </source>
</evidence>
<evidence type="ECO:0000256" key="6">
    <source>
        <dbReference type="SAM" id="Phobius"/>
    </source>
</evidence>
<comment type="caution">
    <text evidence="8">The sequence shown here is derived from an EMBL/GenBank/DDBJ whole genome shotgun (WGS) entry which is preliminary data.</text>
</comment>
<feature type="transmembrane region" description="Helical" evidence="6">
    <location>
        <begin position="358"/>
        <end position="378"/>
    </location>
</feature>
<dbReference type="PANTHER" id="PTHR43124:SF3">
    <property type="entry name" value="CHLORAMPHENICOL EFFLUX PUMP RV0191"/>
    <property type="match status" value="1"/>
</dbReference>
<feature type="transmembrane region" description="Helical" evidence="6">
    <location>
        <begin position="326"/>
        <end position="346"/>
    </location>
</feature>
<proteinExistence type="predicted"/>
<keyword evidence="2" id="KW-1003">Cell membrane</keyword>
<evidence type="ECO:0000256" key="3">
    <source>
        <dbReference type="ARBA" id="ARBA00022692"/>
    </source>
</evidence>
<evidence type="ECO:0000256" key="5">
    <source>
        <dbReference type="ARBA" id="ARBA00023136"/>
    </source>
</evidence>
<dbReference type="InterPro" id="IPR050189">
    <property type="entry name" value="MFS_Efflux_Transporters"/>
</dbReference>
<evidence type="ECO:0000313" key="8">
    <source>
        <dbReference type="EMBL" id="MFD1226168.1"/>
    </source>
</evidence>
<feature type="domain" description="Major facilitator superfamily (MFS) profile" evidence="7">
    <location>
        <begin position="38"/>
        <end position="412"/>
    </location>
</feature>
<dbReference type="InterPro" id="IPR036259">
    <property type="entry name" value="MFS_trans_sf"/>
</dbReference>
<feature type="transmembrane region" description="Helical" evidence="6">
    <location>
        <begin position="190"/>
        <end position="215"/>
    </location>
</feature>
<keyword evidence="5 6" id="KW-0472">Membrane</keyword>
<keyword evidence="9" id="KW-1185">Reference proteome</keyword>
<dbReference type="InterPro" id="IPR011701">
    <property type="entry name" value="MFS"/>
</dbReference>
<dbReference type="CDD" id="cd17324">
    <property type="entry name" value="MFS_NepI_like"/>
    <property type="match status" value="1"/>
</dbReference>
<accession>A0ABW3UZP1</accession>
<dbReference type="EMBL" id="JBHTMA010000011">
    <property type="protein sequence ID" value="MFD1226168.1"/>
    <property type="molecule type" value="Genomic_DNA"/>
</dbReference>
<keyword evidence="3 6" id="KW-0812">Transmembrane</keyword>
<evidence type="ECO:0000256" key="2">
    <source>
        <dbReference type="ARBA" id="ARBA00022475"/>
    </source>
</evidence>
<keyword evidence="4 6" id="KW-1133">Transmembrane helix</keyword>
<name>A0ABW3UZP1_9HYPH</name>
<feature type="transmembrane region" description="Helical" evidence="6">
    <location>
        <begin position="235"/>
        <end position="255"/>
    </location>
</feature>
<feature type="transmembrane region" description="Helical" evidence="6">
    <location>
        <begin position="301"/>
        <end position="320"/>
    </location>
</feature>
<dbReference type="Pfam" id="PF07690">
    <property type="entry name" value="MFS_1"/>
    <property type="match status" value="1"/>
</dbReference>
<dbReference type="InterPro" id="IPR020846">
    <property type="entry name" value="MFS_dom"/>
</dbReference>
<protein>
    <submittedName>
        <fullName evidence="8">MFS transporter</fullName>
    </submittedName>
</protein>
<sequence>MQPALQNAFLKKGRVVEQAIKQSKRIADSRADKGNWPAVYAVALSTFAVVTTEMLPVGLMTPIAQAYEISVGIAGLTISVPAILAALFAPIVVLAAGRIDRRIILSGLMILLMCANAISALAPSFEWLLFARVIVGFCMGGIWSVAGGLAGRLVPEQSVAPATALIFGGVAVASVLGVPLGALAGELAGWRIAFAGMALFSLIVLLTQLIALPALPVDASVRWQQFTAQLGRRPVQLGLALTLLLVAGHFMAYTFVHPLLQNLSGFGSEWIGLLLFGYGIAGISGNFLAGMVAGRKTTQTLLAIAVGLAVTIAGFAIIGGNQISGAIMLVLWGIAYGGVSVSLQTWMMKSAPNAIEIVTSLFVAVFNIGIALGSFAGGRVVDGFGLHTTLLIASVLPAIALLLTVFMRPARHGQVKP</sequence>
<feature type="transmembrane region" description="Helical" evidence="6">
    <location>
        <begin position="162"/>
        <end position="184"/>
    </location>
</feature>
<dbReference type="SUPFAM" id="SSF103473">
    <property type="entry name" value="MFS general substrate transporter"/>
    <property type="match status" value="1"/>
</dbReference>
<feature type="transmembrane region" description="Helical" evidence="6">
    <location>
        <begin position="103"/>
        <end position="122"/>
    </location>
</feature>
<feature type="transmembrane region" description="Helical" evidence="6">
    <location>
        <begin position="128"/>
        <end position="150"/>
    </location>
</feature>
<evidence type="ECO:0000259" key="7">
    <source>
        <dbReference type="PROSITE" id="PS50850"/>
    </source>
</evidence>